<protein>
    <recommendedName>
        <fullName evidence="2">NAD/FAD-dependent oxidoreductase</fullName>
    </recommendedName>
</protein>
<organism evidence="1">
    <name type="scientific">uncultured Campylobacterales bacterium</name>
    <dbReference type="NCBI Taxonomy" id="352960"/>
    <lineage>
        <taxon>Bacteria</taxon>
        <taxon>Pseudomonadati</taxon>
        <taxon>Campylobacterota</taxon>
        <taxon>Epsilonproteobacteria</taxon>
        <taxon>Campylobacterales</taxon>
        <taxon>environmental samples</taxon>
    </lineage>
</organism>
<name>A0A6S6TBJ9_9BACT</name>
<dbReference type="SUPFAM" id="SSF51905">
    <property type="entry name" value="FAD/NAD(P)-binding domain"/>
    <property type="match status" value="1"/>
</dbReference>
<accession>A0A6S6TBJ9</accession>
<proteinExistence type="predicted"/>
<evidence type="ECO:0000313" key="1">
    <source>
        <dbReference type="EMBL" id="CAA6816445.1"/>
    </source>
</evidence>
<dbReference type="PANTHER" id="PTHR16128:SF5">
    <property type="entry name" value="FAD_NAD(P)-BINDING OXIDOREDUCTASE FAMILY PROTEIN"/>
    <property type="match status" value="1"/>
</dbReference>
<gene>
    <name evidence="1" type="ORF">HELGO_WM27286</name>
</gene>
<reference evidence="1" key="1">
    <citation type="submission" date="2020-01" db="EMBL/GenBank/DDBJ databases">
        <authorList>
            <person name="Meier V. D."/>
            <person name="Meier V D."/>
        </authorList>
    </citation>
    <scope>NUCLEOTIDE SEQUENCE</scope>
    <source>
        <strain evidence="1">HLG_WM_MAG_12</strain>
    </source>
</reference>
<dbReference type="Pfam" id="PF13450">
    <property type="entry name" value="NAD_binding_8"/>
    <property type="match status" value="1"/>
</dbReference>
<dbReference type="EMBL" id="CACVAW010000069">
    <property type="protein sequence ID" value="CAA6816445.1"/>
    <property type="molecule type" value="Genomic_DNA"/>
</dbReference>
<dbReference type="Gene3D" id="3.50.50.60">
    <property type="entry name" value="FAD/NAD(P)-binding domain"/>
    <property type="match status" value="2"/>
</dbReference>
<evidence type="ECO:0008006" key="2">
    <source>
        <dbReference type="Google" id="ProtNLM"/>
    </source>
</evidence>
<sequence>MNKSIAIIGAGLSGCNLYNKLSSTYDIKIFEKSRGTGGRCSTKYINNHQINHGTNKITPKSQEFIKFCEDLTSKNILQKQNNEYLPINAINKICKTLIHPNDLITNTRITRYAQENNKWTIYDENQKSHGSFDKLILTIPTPQILEMDIELPHDIKLDLQKVQYNAIGVIMLYSNKPFNINTSDYKYSSYKKFENFYVYTLHLNESISNKLSSKEDLQKYLPNIDSTIKVLYHLWKYALISSTINKDFFYEDNLGISSDYFGKSTNNSLENSYMSSSALAKKIEQ</sequence>
<dbReference type="InterPro" id="IPR036188">
    <property type="entry name" value="FAD/NAD-bd_sf"/>
</dbReference>
<dbReference type="PROSITE" id="PS51257">
    <property type="entry name" value="PROKAR_LIPOPROTEIN"/>
    <property type="match status" value="1"/>
</dbReference>
<dbReference type="AlphaFoldDB" id="A0A6S6TBJ9"/>
<dbReference type="PANTHER" id="PTHR16128">
    <property type="entry name" value="FAD/NAD(P)-BINDING OXIDOREDUCTASE FAMILY PROTEIN"/>
    <property type="match status" value="1"/>
</dbReference>